<organism evidence="1">
    <name type="scientific">Arundo donax</name>
    <name type="common">Giant reed</name>
    <name type="synonym">Donax arundinaceus</name>
    <dbReference type="NCBI Taxonomy" id="35708"/>
    <lineage>
        <taxon>Eukaryota</taxon>
        <taxon>Viridiplantae</taxon>
        <taxon>Streptophyta</taxon>
        <taxon>Embryophyta</taxon>
        <taxon>Tracheophyta</taxon>
        <taxon>Spermatophyta</taxon>
        <taxon>Magnoliopsida</taxon>
        <taxon>Liliopsida</taxon>
        <taxon>Poales</taxon>
        <taxon>Poaceae</taxon>
        <taxon>PACMAD clade</taxon>
        <taxon>Arundinoideae</taxon>
        <taxon>Arundineae</taxon>
        <taxon>Arundo</taxon>
    </lineage>
</organism>
<accession>A0A0A9GKU8</accession>
<evidence type="ECO:0000313" key="1">
    <source>
        <dbReference type="EMBL" id="JAE25750.1"/>
    </source>
</evidence>
<reference evidence="1" key="2">
    <citation type="journal article" date="2015" name="Data Brief">
        <title>Shoot transcriptome of the giant reed, Arundo donax.</title>
        <authorList>
            <person name="Barrero R.A."/>
            <person name="Guerrero F.D."/>
            <person name="Moolhuijzen P."/>
            <person name="Goolsby J.A."/>
            <person name="Tidwell J."/>
            <person name="Bellgard S.E."/>
            <person name="Bellgard M.I."/>
        </authorList>
    </citation>
    <scope>NUCLEOTIDE SEQUENCE</scope>
    <source>
        <tissue evidence="1">Shoot tissue taken approximately 20 cm above the soil surface</tissue>
    </source>
</reference>
<protein>
    <submittedName>
        <fullName evidence="1">Uncharacterized protein</fullName>
    </submittedName>
</protein>
<dbReference type="EMBL" id="GBRH01172146">
    <property type="protein sequence ID" value="JAE25750.1"/>
    <property type="molecule type" value="Transcribed_RNA"/>
</dbReference>
<dbReference type="AlphaFoldDB" id="A0A0A9GKU8"/>
<reference evidence="1" key="1">
    <citation type="submission" date="2014-09" db="EMBL/GenBank/DDBJ databases">
        <authorList>
            <person name="Magalhaes I.L.F."/>
            <person name="Oliveira U."/>
            <person name="Santos F.R."/>
            <person name="Vidigal T.H.D.A."/>
            <person name="Brescovit A.D."/>
            <person name="Santos A.J."/>
        </authorList>
    </citation>
    <scope>NUCLEOTIDE SEQUENCE</scope>
    <source>
        <tissue evidence="1">Shoot tissue taken approximately 20 cm above the soil surface</tissue>
    </source>
</reference>
<name>A0A0A9GKU8_ARUDO</name>
<proteinExistence type="predicted"/>
<sequence length="29" mass="3127">MLGMLLSDQILKSESCSLSAVYVVELAIL</sequence>